<dbReference type="CDD" id="cd04701">
    <property type="entry name" value="Asparaginase_2"/>
    <property type="match status" value="1"/>
</dbReference>
<feature type="region of interest" description="Disordered" evidence="4">
    <location>
        <begin position="260"/>
        <end position="292"/>
    </location>
</feature>
<dbReference type="AlphaFoldDB" id="A0A4V3SIC3"/>
<keyword evidence="5" id="KW-0378">Hydrolase</keyword>
<evidence type="ECO:0000256" key="2">
    <source>
        <dbReference type="PIRSR" id="PIRSR600246-2"/>
    </source>
</evidence>
<organism evidence="5 6">
    <name type="scientific">Ascodesmis nigricans</name>
    <dbReference type="NCBI Taxonomy" id="341454"/>
    <lineage>
        <taxon>Eukaryota</taxon>
        <taxon>Fungi</taxon>
        <taxon>Dikarya</taxon>
        <taxon>Ascomycota</taxon>
        <taxon>Pezizomycotina</taxon>
        <taxon>Pezizomycetes</taxon>
        <taxon>Pezizales</taxon>
        <taxon>Ascodesmidaceae</taxon>
        <taxon>Ascodesmis</taxon>
    </lineage>
</organism>
<dbReference type="STRING" id="341454.A0A4V3SIC3"/>
<dbReference type="SUPFAM" id="SSF56235">
    <property type="entry name" value="N-terminal nucleophile aminohydrolases (Ntn hydrolases)"/>
    <property type="match status" value="1"/>
</dbReference>
<feature type="compositionally biased region" description="Acidic residues" evidence="4">
    <location>
        <begin position="190"/>
        <end position="206"/>
    </location>
</feature>
<dbReference type="PANTHER" id="PTHR10188:SF43">
    <property type="entry name" value="ASPARAGINASE (EUROFUNG)"/>
    <property type="match status" value="1"/>
</dbReference>
<evidence type="ECO:0000256" key="3">
    <source>
        <dbReference type="PIRSR" id="PIRSR600246-3"/>
    </source>
</evidence>
<dbReference type="OrthoDB" id="2262349at2759"/>
<proteinExistence type="predicted"/>
<feature type="binding site" evidence="2">
    <location>
        <begin position="242"/>
        <end position="245"/>
    </location>
    <ligand>
        <name>substrate</name>
    </ligand>
</feature>
<dbReference type="EMBL" id="ML220130">
    <property type="protein sequence ID" value="TGZ79554.1"/>
    <property type="molecule type" value="Genomic_DNA"/>
</dbReference>
<gene>
    <name evidence="5" type="ORF">EX30DRAFT_372865</name>
</gene>
<name>A0A4V3SIC3_9PEZI</name>
<keyword evidence="6" id="KW-1185">Reference proteome</keyword>
<evidence type="ECO:0000256" key="1">
    <source>
        <dbReference type="PIRSR" id="PIRSR600246-1"/>
    </source>
</evidence>
<reference evidence="5 6" key="1">
    <citation type="submission" date="2019-04" db="EMBL/GenBank/DDBJ databases">
        <title>Comparative genomics and transcriptomics to analyze fruiting body development in filamentous ascomycetes.</title>
        <authorList>
            <consortium name="DOE Joint Genome Institute"/>
            <person name="Lutkenhaus R."/>
            <person name="Traeger S."/>
            <person name="Breuer J."/>
            <person name="Kuo A."/>
            <person name="Lipzen A."/>
            <person name="Pangilinan J."/>
            <person name="Dilworth D."/>
            <person name="Sandor L."/>
            <person name="Poggeler S."/>
            <person name="Barry K."/>
            <person name="Grigoriev I.V."/>
            <person name="Nowrousian M."/>
        </authorList>
    </citation>
    <scope>NUCLEOTIDE SEQUENCE [LARGE SCALE GENOMIC DNA]</scope>
    <source>
        <strain evidence="5 6">CBS 389.68</strain>
    </source>
</reference>
<feature type="binding site" evidence="2">
    <location>
        <begin position="345"/>
        <end position="348"/>
    </location>
    <ligand>
        <name>substrate</name>
    </ligand>
</feature>
<feature type="compositionally biased region" description="Acidic residues" evidence="4">
    <location>
        <begin position="172"/>
        <end position="182"/>
    </location>
</feature>
<dbReference type="InterPro" id="IPR000246">
    <property type="entry name" value="Peptidase_T2"/>
</dbReference>
<protein>
    <submittedName>
        <fullName evidence="5">N-terminal nucleophile aminohydrolase</fullName>
    </submittedName>
</protein>
<evidence type="ECO:0000313" key="5">
    <source>
        <dbReference type="EMBL" id="TGZ79554.1"/>
    </source>
</evidence>
<dbReference type="Gene3D" id="3.60.20.30">
    <property type="entry name" value="(Glycosyl)asparaginase"/>
    <property type="match status" value="1"/>
</dbReference>
<dbReference type="Pfam" id="PF01112">
    <property type="entry name" value="Asparaginase_2"/>
    <property type="match status" value="2"/>
</dbReference>
<dbReference type="PANTHER" id="PTHR10188">
    <property type="entry name" value="L-ASPARAGINASE"/>
    <property type="match status" value="1"/>
</dbReference>
<feature type="active site" description="Nucleophile" evidence="1">
    <location>
        <position position="214"/>
    </location>
</feature>
<feature type="region of interest" description="Disordered" evidence="4">
    <location>
        <begin position="307"/>
        <end position="335"/>
    </location>
</feature>
<dbReference type="InParanoid" id="A0A4V3SIC3"/>
<dbReference type="Proteomes" id="UP000298138">
    <property type="component" value="Unassembled WGS sequence"/>
</dbReference>
<dbReference type="GO" id="GO:0005737">
    <property type="term" value="C:cytoplasm"/>
    <property type="evidence" value="ECO:0007669"/>
    <property type="project" value="TreeGrafter"/>
</dbReference>
<accession>A0A4V3SIC3</accession>
<dbReference type="InterPro" id="IPR029055">
    <property type="entry name" value="Ntn_hydrolases_N"/>
</dbReference>
<feature type="region of interest" description="Disordered" evidence="4">
    <location>
        <begin position="171"/>
        <end position="208"/>
    </location>
</feature>
<dbReference type="GO" id="GO:0016787">
    <property type="term" value="F:hydrolase activity"/>
    <property type="evidence" value="ECO:0007669"/>
    <property type="project" value="UniProtKB-KW"/>
</dbReference>
<sequence>MSHSRPSLVIHGGAGHITRTSLPPNSPAYKSYTTSLHRILASTTSLLSSPTTTALEAACHAVVLLENDELFNAGKGAVFSRAGANELEASIMVTRGTEKRGVGVMCLQRVKNPVLLARELLVRGKGEGGCRHNVLCGEEAERLAGVWGCEVVEKEYFWTEKRWKEHLRGLKEEEEEEMEEGMEATPVVAEDLDLDDDDDDDDEDELKEYLPQGTVGCVVRDRWGTICVATSTGGLTNKLPGRIGDTPTLGAGFWAEEWEVDDDEEEQHQSHISSTAATRNDSPPPTTPGHRGSVWEMLFRSRYTPLQAVDDAPTSDTPLLGGGEADDDQPPPVTKKTRAIGISGTGNGDYFLRLAAAHNVAGRCRFGKLSLRAALEGVVGEGGEMQRAAVDVGEWGRGGGDGGFIGIDEMGRVEMVLNCQGMFRGTVDAEGRSVVAVYRDEGLSREGWD</sequence>
<feature type="compositionally biased region" description="Polar residues" evidence="4">
    <location>
        <begin position="270"/>
        <end position="281"/>
    </location>
</feature>
<evidence type="ECO:0000313" key="6">
    <source>
        <dbReference type="Proteomes" id="UP000298138"/>
    </source>
</evidence>
<evidence type="ECO:0000256" key="4">
    <source>
        <dbReference type="SAM" id="MobiDB-lite"/>
    </source>
</evidence>
<feature type="site" description="Cleavage; by autolysis" evidence="3">
    <location>
        <begin position="213"/>
        <end position="214"/>
    </location>
</feature>